<evidence type="ECO:0000313" key="3">
    <source>
        <dbReference type="Proteomes" id="UP000739538"/>
    </source>
</evidence>
<keyword evidence="1" id="KW-1133">Transmembrane helix</keyword>
<dbReference type="AlphaFoldDB" id="A0A956NDR5"/>
<evidence type="ECO:0000256" key="1">
    <source>
        <dbReference type="SAM" id="Phobius"/>
    </source>
</evidence>
<dbReference type="EMBL" id="JAGQHS010000059">
    <property type="protein sequence ID" value="MCA9756586.1"/>
    <property type="molecule type" value="Genomic_DNA"/>
</dbReference>
<feature type="transmembrane region" description="Helical" evidence="1">
    <location>
        <begin position="20"/>
        <end position="42"/>
    </location>
</feature>
<reference evidence="2" key="2">
    <citation type="journal article" date="2021" name="Microbiome">
        <title>Successional dynamics and alternative stable states in a saline activated sludge microbial community over 9 years.</title>
        <authorList>
            <person name="Wang Y."/>
            <person name="Ye J."/>
            <person name="Ju F."/>
            <person name="Liu L."/>
            <person name="Boyd J.A."/>
            <person name="Deng Y."/>
            <person name="Parks D.H."/>
            <person name="Jiang X."/>
            <person name="Yin X."/>
            <person name="Woodcroft B.J."/>
            <person name="Tyson G.W."/>
            <person name="Hugenholtz P."/>
            <person name="Polz M.F."/>
            <person name="Zhang T."/>
        </authorList>
    </citation>
    <scope>NUCLEOTIDE SEQUENCE</scope>
    <source>
        <strain evidence="2">HKST-UBA02</strain>
    </source>
</reference>
<feature type="transmembrane region" description="Helical" evidence="1">
    <location>
        <begin position="54"/>
        <end position="73"/>
    </location>
</feature>
<reference evidence="2" key="1">
    <citation type="submission" date="2020-04" db="EMBL/GenBank/DDBJ databases">
        <authorList>
            <person name="Zhang T."/>
        </authorList>
    </citation>
    <scope>NUCLEOTIDE SEQUENCE</scope>
    <source>
        <strain evidence="2">HKST-UBA02</strain>
    </source>
</reference>
<protein>
    <submittedName>
        <fullName evidence="2">Uncharacterized protein</fullName>
    </submittedName>
</protein>
<feature type="transmembrane region" description="Helical" evidence="1">
    <location>
        <begin position="110"/>
        <end position="129"/>
    </location>
</feature>
<organism evidence="2 3">
    <name type="scientific">Eiseniibacteriota bacterium</name>
    <dbReference type="NCBI Taxonomy" id="2212470"/>
    <lineage>
        <taxon>Bacteria</taxon>
        <taxon>Candidatus Eiseniibacteriota</taxon>
    </lineage>
</organism>
<keyword evidence="1" id="KW-0472">Membrane</keyword>
<comment type="caution">
    <text evidence="2">The sequence shown here is derived from an EMBL/GenBank/DDBJ whole genome shotgun (WGS) entry which is preliminary data.</text>
</comment>
<gene>
    <name evidence="2" type="ORF">KDA27_12350</name>
</gene>
<keyword evidence="1" id="KW-0812">Transmembrane</keyword>
<proteinExistence type="predicted"/>
<dbReference type="Proteomes" id="UP000739538">
    <property type="component" value="Unassembled WGS sequence"/>
</dbReference>
<accession>A0A956NDR5</accession>
<sequence>ILAWHGPQGFWLHFWTDAPFRVGFIGVVLASLVWVAVGVLSAAPSLGVVPARHALGAVCLGTGAVLALGSLLTPDITFLLRFLDQPLQVAPMSHSIVLGLVEYGGLGDDVLVYGRGLGIVLATAGLLLAPGHRR</sequence>
<name>A0A956NDR5_UNCEI</name>
<evidence type="ECO:0000313" key="2">
    <source>
        <dbReference type="EMBL" id="MCA9756586.1"/>
    </source>
</evidence>
<feature type="non-terminal residue" evidence="2">
    <location>
        <position position="1"/>
    </location>
</feature>